<feature type="domain" description="FAD/NAD(P)-binding" evidence="6">
    <location>
        <begin position="2"/>
        <end position="266"/>
    </location>
</feature>
<evidence type="ECO:0000256" key="5">
    <source>
        <dbReference type="ARBA" id="ARBA00023002"/>
    </source>
</evidence>
<dbReference type="SUPFAM" id="SSF51905">
    <property type="entry name" value="FAD/NAD(P)-binding domain"/>
    <property type="match status" value="1"/>
</dbReference>
<proteinExistence type="inferred from homology"/>
<name>A0A2U9IDP9_9CREN</name>
<dbReference type="InterPro" id="IPR051169">
    <property type="entry name" value="NADH-Q_oxidoreductase"/>
</dbReference>
<evidence type="ECO:0000256" key="1">
    <source>
        <dbReference type="ARBA" id="ARBA00001974"/>
    </source>
</evidence>
<keyword evidence="3" id="KW-0285">Flavoprotein</keyword>
<dbReference type="GO" id="GO:0003955">
    <property type="term" value="F:NAD(P)H dehydrogenase (quinone) activity"/>
    <property type="evidence" value="ECO:0007669"/>
    <property type="project" value="TreeGrafter"/>
</dbReference>
<evidence type="ECO:0000313" key="7">
    <source>
        <dbReference type="EMBL" id="AWR94120.1"/>
    </source>
</evidence>
<dbReference type="Gene3D" id="3.50.50.100">
    <property type="match status" value="1"/>
</dbReference>
<accession>A0A2U9IDP9</accession>
<evidence type="ECO:0000256" key="4">
    <source>
        <dbReference type="ARBA" id="ARBA00022827"/>
    </source>
</evidence>
<evidence type="ECO:0000259" key="6">
    <source>
        <dbReference type="Pfam" id="PF07992"/>
    </source>
</evidence>
<dbReference type="Pfam" id="PF07992">
    <property type="entry name" value="Pyr_redox_2"/>
    <property type="match status" value="1"/>
</dbReference>
<dbReference type="GO" id="GO:0019646">
    <property type="term" value="P:aerobic electron transport chain"/>
    <property type="evidence" value="ECO:0007669"/>
    <property type="project" value="TreeGrafter"/>
</dbReference>
<comment type="cofactor">
    <cofactor evidence="1">
        <name>FAD</name>
        <dbReference type="ChEBI" id="CHEBI:57692"/>
    </cofactor>
</comment>
<dbReference type="KEGG" id="abri:DFR85_05455"/>
<protein>
    <submittedName>
        <fullName evidence="7">Pyridine nucleotide-disulfide oxidoreductase</fullName>
    </submittedName>
</protein>
<dbReference type="RefSeq" id="WP_110270001.1">
    <property type="nucleotide sequence ID" value="NZ_CP029289.2"/>
</dbReference>
<keyword evidence="8" id="KW-1185">Reference proteome</keyword>
<keyword evidence="5" id="KW-0560">Oxidoreductase</keyword>
<dbReference type="PANTHER" id="PTHR42913:SF3">
    <property type="entry name" value="64 KDA MITOCHONDRIAL NADH DEHYDROGENASE (EUROFUNG)"/>
    <property type="match status" value="1"/>
</dbReference>
<organism evidence="7 8">
    <name type="scientific">Acidianus brierleyi</name>
    <dbReference type="NCBI Taxonomy" id="41673"/>
    <lineage>
        <taxon>Archaea</taxon>
        <taxon>Thermoproteota</taxon>
        <taxon>Thermoprotei</taxon>
        <taxon>Sulfolobales</taxon>
        <taxon>Sulfolobaceae</taxon>
        <taxon>Acidianus</taxon>
    </lineage>
</organism>
<dbReference type="InterPro" id="IPR023753">
    <property type="entry name" value="FAD/NAD-binding_dom"/>
</dbReference>
<comment type="similarity">
    <text evidence="2">Belongs to the NADH dehydrogenase family.</text>
</comment>
<dbReference type="InterPro" id="IPR036188">
    <property type="entry name" value="FAD/NAD-bd_sf"/>
</dbReference>
<sequence length="330" mass="36346">MRTVILGGGFAGVSAFLNNTNSIVIDNKDYFVLTHKLVDVIETGDPSIAEIKYPDRFLKAYIRNVDFKKKKIITDRGEIDYDKLIISLGYEQDLSKIRGNVYKLENVEDAIKIRQQLSKVNSVAILGGGTLGVELAGTLNSMGKKVYLIEAQQKLLSFMSKDASAFALDTLKDLGVNVLLNTKVYDVKNTVETSSGEIKVDLTILTAGFKGPSIISEIGLSNINGRMLVDEYLKSIDYDDVYGAGDCMTIKNSFVPMSAQVAVQSGETAMLNVLGKDTKFKYKQIAIILRIGNIYFGDIFGKFVKGKMAELAKNIGIYRSIRMVQKASLI</sequence>
<gene>
    <name evidence="7" type="ORF">DFR85_05455</name>
</gene>
<dbReference type="AlphaFoldDB" id="A0A2U9IDP9"/>
<evidence type="ECO:0000256" key="2">
    <source>
        <dbReference type="ARBA" id="ARBA00005272"/>
    </source>
</evidence>
<dbReference type="PRINTS" id="PR00368">
    <property type="entry name" value="FADPNR"/>
</dbReference>
<dbReference type="Proteomes" id="UP000248044">
    <property type="component" value="Chromosome"/>
</dbReference>
<dbReference type="OrthoDB" id="38899at2157"/>
<dbReference type="EMBL" id="CP029289">
    <property type="protein sequence ID" value="AWR94120.1"/>
    <property type="molecule type" value="Genomic_DNA"/>
</dbReference>
<reference evidence="7 8" key="1">
    <citation type="submission" date="2018-05" db="EMBL/GenBank/DDBJ databases">
        <title>Complete Genome Sequences of Extremely Thermoacidophilic, Metal-Mobilizing Type-Strain Members of the Archaeal Family Sulfolobaceae: Acidianus brierleyi DSM-1651T, Acidianus sulfidivorans DSM-18786T, Metallosphaera hakonensis DSM-7519T, and Metallosphaera prunae DSM-10039T.</title>
        <authorList>
            <person name="Counts J.A."/>
            <person name="Kelly R.M."/>
        </authorList>
    </citation>
    <scope>NUCLEOTIDE SEQUENCE [LARGE SCALE GENOMIC DNA]</scope>
    <source>
        <strain evidence="7 8">DSM 1651</strain>
    </source>
</reference>
<dbReference type="GeneID" id="36831581"/>
<evidence type="ECO:0000313" key="8">
    <source>
        <dbReference type="Proteomes" id="UP000248044"/>
    </source>
</evidence>
<evidence type="ECO:0000256" key="3">
    <source>
        <dbReference type="ARBA" id="ARBA00022630"/>
    </source>
</evidence>
<keyword evidence="4" id="KW-0274">FAD</keyword>
<dbReference type="SUPFAM" id="SSF51971">
    <property type="entry name" value="Nucleotide-binding domain"/>
    <property type="match status" value="1"/>
</dbReference>
<dbReference type="PANTHER" id="PTHR42913">
    <property type="entry name" value="APOPTOSIS-INDUCING FACTOR 1"/>
    <property type="match status" value="1"/>
</dbReference>